<sequence>MAKDLSFIQYIFEEGEQEIVVQAHGNAKKRDTGNAGYKRTMKSTKDLITEKLTVLPPRKTTHQIIKERGGIMKISQAGEFPRNRTQVYNINRKLKKRNGNTTLPSNDPLLQVITKAKEKQKGRIENALIREIPLFPEPIVFLASEQQLEDIERFCTNPAKFCVLGVDATFQIAGFYFTFTTYRNLMLRTDKGNHPVFIGPGILHKQKLCTSYKTLPLLMSKYRIGTNGVLVYGTDGEANMAKAFSDVYPDAKHLCCDIHMKDNVKRKLSQLGITGTLAKEIVFDIFGKKVDGGIDGGLVDCTSNKEFEDAVTSVTDKWNTIHENGAKFVHYFLKEKADVIRETAKADVRSVCGLGYPPKVYTQNANECMNRLIKAEDNSNYSKKEPSLLPYVERIRSEIQRQQDEQFLAVFGRGQYQLTEEFSFLKVEERNFYTMTDLQKKSLKKKFFSIKMTEIQEAPGTNEMPSLSVSPEDAQIIDIPFTLLKGMFDKAATLI</sequence>
<evidence type="ECO:0000313" key="1">
    <source>
        <dbReference type="EMBL" id="CAB3985801.1"/>
    </source>
</evidence>
<protein>
    <submittedName>
        <fullName evidence="1">Uncharacterized protein</fullName>
    </submittedName>
</protein>
<accession>A0A6S7GM44</accession>
<keyword evidence="2" id="KW-1185">Reference proteome</keyword>
<evidence type="ECO:0000313" key="2">
    <source>
        <dbReference type="Proteomes" id="UP001152795"/>
    </source>
</evidence>
<reference evidence="1" key="1">
    <citation type="submission" date="2020-04" db="EMBL/GenBank/DDBJ databases">
        <authorList>
            <person name="Alioto T."/>
            <person name="Alioto T."/>
            <person name="Gomez Garrido J."/>
        </authorList>
    </citation>
    <scope>NUCLEOTIDE SEQUENCE</scope>
    <source>
        <strain evidence="1">A484AB</strain>
    </source>
</reference>
<dbReference type="OrthoDB" id="5987462at2759"/>
<dbReference type="Proteomes" id="UP001152795">
    <property type="component" value="Unassembled WGS sequence"/>
</dbReference>
<dbReference type="AlphaFoldDB" id="A0A6S7GM44"/>
<name>A0A6S7GM44_PARCT</name>
<comment type="caution">
    <text evidence="1">The sequence shown here is derived from an EMBL/GenBank/DDBJ whole genome shotgun (WGS) entry which is preliminary data.</text>
</comment>
<organism evidence="1 2">
    <name type="scientific">Paramuricea clavata</name>
    <name type="common">Red gorgonian</name>
    <name type="synonym">Violescent sea-whip</name>
    <dbReference type="NCBI Taxonomy" id="317549"/>
    <lineage>
        <taxon>Eukaryota</taxon>
        <taxon>Metazoa</taxon>
        <taxon>Cnidaria</taxon>
        <taxon>Anthozoa</taxon>
        <taxon>Octocorallia</taxon>
        <taxon>Malacalcyonacea</taxon>
        <taxon>Plexauridae</taxon>
        <taxon>Paramuricea</taxon>
    </lineage>
</organism>
<gene>
    <name evidence="1" type="ORF">PACLA_8A045168</name>
</gene>
<dbReference type="EMBL" id="CACRXK020000924">
    <property type="protein sequence ID" value="CAB3985801.1"/>
    <property type="molecule type" value="Genomic_DNA"/>
</dbReference>
<proteinExistence type="predicted"/>